<feature type="transmembrane region" description="Helical" evidence="1">
    <location>
        <begin position="192"/>
        <end position="223"/>
    </location>
</feature>
<feature type="transmembrane region" description="Helical" evidence="1">
    <location>
        <begin position="35"/>
        <end position="58"/>
    </location>
</feature>
<sequence length="339" mass="35183">MALSLLIAAVLAFGPMLLTLDPVAALARFSRVSANLALGAFCALLGIAVVSLAALAILRRLGVAAPERSAALFAIAPSLLLQPGLNGLSDAFWIAACLMALAAALDRRHMHMLLWWGAALAFDPHAMLVAPLLLALLINRHVPVHRWAVAPLISLATLAVLFAIGWPMPGWESVFAGRADGLPPLSANAPNIWAIVQALPLGALSLSGLAVTATIGVSAAYIARFSAQHLNGRSLIAAALLAALIMGGLLPYQQADCFLLADLLALILALARHDRASWRVAILLQAGSALGLIGDRLDLPGFAMFGAVALLSATLSLARAVLQPAANDNPLMARPPART</sequence>
<name>A0ABU4PQD9_9SPHN</name>
<gene>
    <name evidence="2" type="ORF">SIL82_13885</name>
</gene>
<organism evidence="2 3">
    <name type="scientific">Sphingomonas echinoides</name>
    <dbReference type="NCBI Taxonomy" id="59803"/>
    <lineage>
        <taxon>Bacteria</taxon>
        <taxon>Pseudomonadati</taxon>
        <taxon>Pseudomonadota</taxon>
        <taxon>Alphaproteobacteria</taxon>
        <taxon>Sphingomonadales</taxon>
        <taxon>Sphingomonadaceae</taxon>
        <taxon>Sphingomonas</taxon>
    </lineage>
</organism>
<reference evidence="2 3" key="1">
    <citation type="submission" date="2023-11" db="EMBL/GenBank/DDBJ databases">
        <title>MicrobeMod: A computational toolkit for identifying prokaryotic methylation and restriction-modification with nanopore sequencing.</title>
        <authorList>
            <person name="Crits-Christoph A."/>
            <person name="Kang S.C."/>
            <person name="Lee H."/>
            <person name="Ostrov N."/>
        </authorList>
    </citation>
    <scope>NUCLEOTIDE SEQUENCE [LARGE SCALE GENOMIC DNA]</scope>
    <source>
        <strain evidence="2 3">ATCC 14820</strain>
    </source>
</reference>
<evidence type="ECO:0000313" key="2">
    <source>
        <dbReference type="EMBL" id="MDX5985343.1"/>
    </source>
</evidence>
<feature type="transmembrane region" description="Helical" evidence="1">
    <location>
        <begin position="303"/>
        <end position="322"/>
    </location>
</feature>
<dbReference type="EMBL" id="JAWXXV010000001">
    <property type="protein sequence ID" value="MDX5985343.1"/>
    <property type="molecule type" value="Genomic_DNA"/>
</dbReference>
<comment type="caution">
    <text evidence="2">The sequence shown here is derived from an EMBL/GenBank/DDBJ whole genome shotgun (WGS) entry which is preliminary data.</text>
</comment>
<protein>
    <recommendedName>
        <fullName evidence="4">DUF2029 domain-containing protein</fullName>
    </recommendedName>
</protein>
<keyword evidence="3" id="KW-1185">Reference proteome</keyword>
<evidence type="ECO:0008006" key="4">
    <source>
        <dbReference type="Google" id="ProtNLM"/>
    </source>
</evidence>
<evidence type="ECO:0000256" key="1">
    <source>
        <dbReference type="SAM" id="Phobius"/>
    </source>
</evidence>
<keyword evidence="1" id="KW-0812">Transmembrane</keyword>
<accession>A0ABU4PQD9</accession>
<feature type="transmembrane region" description="Helical" evidence="1">
    <location>
        <begin position="70"/>
        <end position="101"/>
    </location>
</feature>
<evidence type="ECO:0000313" key="3">
    <source>
        <dbReference type="Proteomes" id="UP001279660"/>
    </source>
</evidence>
<keyword evidence="1" id="KW-0472">Membrane</keyword>
<feature type="transmembrane region" description="Helical" evidence="1">
    <location>
        <begin position="235"/>
        <end position="252"/>
    </location>
</feature>
<keyword evidence="1" id="KW-1133">Transmembrane helix</keyword>
<proteinExistence type="predicted"/>
<feature type="transmembrane region" description="Helical" evidence="1">
    <location>
        <begin position="113"/>
        <end position="137"/>
    </location>
</feature>
<feature type="transmembrane region" description="Helical" evidence="1">
    <location>
        <begin position="149"/>
        <end position="168"/>
    </location>
</feature>
<dbReference type="RefSeq" id="WP_154651370.1">
    <property type="nucleotide sequence ID" value="NZ_JAWXXV010000001.1"/>
</dbReference>
<dbReference type="Proteomes" id="UP001279660">
    <property type="component" value="Unassembled WGS sequence"/>
</dbReference>